<comment type="caution">
    <text evidence="12">The sequence shown here is derived from an EMBL/GenBank/DDBJ whole genome shotgun (WGS) entry which is preliminary data.</text>
</comment>
<dbReference type="Proteomes" id="UP001161405">
    <property type="component" value="Unassembled WGS sequence"/>
</dbReference>
<feature type="signal peptide" evidence="10">
    <location>
        <begin position="1"/>
        <end position="24"/>
    </location>
</feature>
<organism evidence="12 13">
    <name type="scientific">Maritalea porphyrae</name>
    <dbReference type="NCBI Taxonomy" id="880732"/>
    <lineage>
        <taxon>Bacteria</taxon>
        <taxon>Pseudomonadati</taxon>
        <taxon>Pseudomonadota</taxon>
        <taxon>Alphaproteobacteria</taxon>
        <taxon>Hyphomicrobiales</taxon>
        <taxon>Devosiaceae</taxon>
        <taxon>Maritalea</taxon>
    </lineage>
</organism>
<dbReference type="PANTHER" id="PTHR30582:SF24">
    <property type="entry name" value="L,D-TRANSPEPTIDASE ERFK_SRFK-RELATED"/>
    <property type="match status" value="1"/>
</dbReference>
<reference evidence="12" key="1">
    <citation type="journal article" date="2014" name="Int. J. Syst. Evol. Microbiol.">
        <title>Complete genome of a new Firmicutes species belonging to the dominant human colonic microbiota ('Ruminococcus bicirculans') reveals two chromosomes and a selective capacity to utilize plant glucans.</title>
        <authorList>
            <consortium name="NISC Comparative Sequencing Program"/>
            <person name="Wegmann U."/>
            <person name="Louis P."/>
            <person name="Goesmann A."/>
            <person name="Henrissat B."/>
            <person name="Duncan S.H."/>
            <person name="Flint H.J."/>
        </authorList>
    </citation>
    <scope>NUCLEOTIDE SEQUENCE</scope>
    <source>
        <strain evidence="12">NBRC 107169</strain>
    </source>
</reference>
<accession>A0ABQ5UQN1</accession>
<evidence type="ECO:0000256" key="2">
    <source>
        <dbReference type="ARBA" id="ARBA00005992"/>
    </source>
</evidence>
<dbReference type="InterPro" id="IPR006311">
    <property type="entry name" value="TAT_signal"/>
</dbReference>
<dbReference type="InterPro" id="IPR005490">
    <property type="entry name" value="LD_TPept_cat_dom"/>
</dbReference>
<dbReference type="Pfam" id="PF03734">
    <property type="entry name" value="YkuD"/>
    <property type="match status" value="1"/>
</dbReference>
<evidence type="ECO:0000256" key="6">
    <source>
        <dbReference type="ARBA" id="ARBA00022960"/>
    </source>
</evidence>
<evidence type="ECO:0000256" key="7">
    <source>
        <dbReference type="ARBA" id="ARBA00022984"/>
    </source>
</evidence>
<feature type="active site" description="Proton donor/acceptor" evidence="9">
    <location>
        <position position="182"/>
    </location>
</feature>
<dbReference type="PROSITE" id="PS52029">
    <property type="entry name" value="LD_TPASE"/>
    <property type="match status" value="1"/>
</dbReference>
<keyword evidence="3" id="KW-0328">Glycosyltransferase</keyword>
<dbReference type="SUPFAM" id="SSF141523">
    <property type="entry name" value="L,D-transpeptidase catalytic domain-like"/>
    <property type="match status" value="1"/>
</dbReference>
<dbReference type="InterPro" id="IPR038063">
    <property type="entry name" value="Transpep_catalytic_dom"/>
</dbReference>
<feature type="chain" id="PRO_5045630751" evidence="10">
    <location>
        <begin position="25"/>
        <end position="233"/>
    </location>
</feature>
<evidence type="ECO:0000256" key="5">
    <source>
        <dbReference type="ARBA" id="ARBA00022801"/>
    </source>
</evidence>
<keyword evidence="6 9" id="KW-0133">Cell shape</keyword>
<dbReference type="CDD" id="cd16913">
    <property type="entry name" value="YkuD_like"/>
    <property type="match status" value="1"/>
</dbReference>
<evidence type="ECO:0000256" key="1">
    <source>
        <dbReference type="ARBA" id="ARBA00004752"/>
    </source>
</evidence>
<evidence type="ECO:0000256" key="8">
    <source>
        <dbReference type="ARBA" id="ARBA00023316"/>
    </source>
</evidence>
<dbReference type="PANTHER" id="PTHR30582">
    <property type="entry name" value="L,D-TRANSPEPTIDASE"/>
    <property type="match status" value="1"/>
</dbReference>
<evidence type="ECO:0000313" key="12">
    <source>
        <dbReference type="EMBL" id="GLQ17539.1"/>
    </source>
</evidence>
<keyword evidence="4" id="KW-0808">Transferase</keyword>
<dbReference type="RefSeq" id="WP_348529141.1">
    <property type="nucleotide sequence ID" value="NZ_BSNI01000002.1"/>
</dbReference>
<sequence>MIKQINRRQFLALGTSAAATSVLAACGASGSAELRAASFRDQQRADLMRYAAIDDGEFTIPAIPGNRIERQYWRQVVDDPFGEVPGTIVIDTPNRFLYLTMPDNKAMRYGIGVGKAGFEWSGRATVQMKRRWPTWTPPREMIERVPELEKWAKGQPPGLDNPLGARALYIFMNGRDTLYRIHGSPEWWSIGSAASSGCIRLVNHDIVDLYGRVTKGAPIVVIPDNRVTPGAVA</sequence>
<keyword evidence="7 9" id="KW-0573">Peptidoglycan synthesis</keyword>
<evidence type="ECO:0000256" key="10">
    <source>
        <dbReference type="SAM" id="SignalP"/>
    </source>
</evidence>
<keyword evidence="5" id="KW-0378">Hydrolase</keyword>
<keyword evidence="8 9" id="KW-0961">Cell wall biogenesis/degradation</keyword>
<evidence type="ECO:0000256" key="9">
    <source>
        <dbReference type="PROSITE-ProRule" id="PRU01373"/>
    </source>
</evidence>
<dbReference type="Gene3D" id="2.40.440.10">
    <property type="entry name" value="L,D-transpeptidase catalytic domain-like"/>
    <property type="match status" value="1"/>
</dbReference>
<dbReference type="PROSITE" id="PS51318">
    <property type="entry name" value="TAT"/>
    <property type="match status" value="1"/>
</dbReference>
<comment type="pathway">
    <text evidence="1 9">Cell wall biogenesis; peptidoglycan biosynthesis.</text>
</comment>
<protein>
    <submittedName>
        <fullName evidence="12">L,D-transpeptidase</fullName>
    </submittedName>
</protein>
<dbReference type="EMBL" id="BSNI01000002">
    <property type="protein sequence ID" value="GLQ17539.1"/>
    <property type="molecule type" value="Genomic_DNA"/>
</dbReference>
<comment type="similarity">
    <text evidence="2">Belongs to the YkuD family.</text>
</comment>
<evidence type="ECO:0000313" key="13">
    <source>
        <dbReference type="Proteomes" id="UP001161405"/>
    </source>
</evidence>
<keyword evidence="10" id="KW-0732">Signal</keyword>
<keyword evidence="13" id="KW-1185">Reference proteome</keyword>
<name>A0ABQ5UQN1_9HYPH</name>
<evidence type="ECO:0000256" key="4">
    <source>
        <dbReference type="ARBA" id="ARBA00022679"/>
    </source>
</evidence>
<proteinExistence type="inferred from homology"/>
<feature type="domain" description="L,D-TPase catalytic" evidence="11">
    <location>
        <begin position="86"/>
        <end position="222"/>
    </location>
</feature>
<feature type="active site" description="Nucleophile" evidence="9">
    <location>
        <position position="198"/>
    </location>
</feature>
<reference evidence="12" key="2">
    <citation type="submission" date="2023-01" db="EMBL/GenBank/DDBJ databases">
        <title>Draft genome sequence of Maritalea porphyrae strain NBRC 107169.</title>
        <authorList>
            <person name="Sun Q."/>
            <person name="Mori K."/>
        </authorList>
    </citation>
    <scope>NUCLEOTIDE SEQUENCE</scope>
    <source>
        <strain evidence="12">NBRC 107169</strain>
    </source>
</reference>
<dbReference type="PROSITE" id="PS51257">
    <property type="entry name" value="PROKAR_LIPOPROTEIN"/>
    <property type="match status" value="1"/>
</dbReference>
<gene>
    <name evidence="12" type="ORF">GCM10007879_17880</name>
</gene>
<evidence type="ECO:0000259" key="11">
    <source>
        <dbReference type="PROSITE" id="PS52029"/>
    </source>
</evidence>
<evidence type="ECO:0000256" key="3">
    <source>
        <dbReference type="ARBA" id="ARBA00022676"/>
    </source>
</evidence>
<dbReference type="InterPro" id="IPR050979">
    <property type="entry name" value="LD-transpeptidase"/>
</dbReference>